<protein>
    <submittedName>
        <fullName evidence="2">Uncharacterized protein</fullName>
    </submittedName>
</protein>
<comment type="caution">
    <text evidence="2">The sequence shown here is derived from an EMBL/GenBank/DDBJ whole genome shotgun (WGS) entry which is preliminary data.</text>
</comment>
<accession>A0AAD3HB45</accession>
<reference evidence="2 3" key="1">
    <citation type="journal article" date="2021" name="Sci. Rep.">
        <title>The genome of the diatom Chaetoceros tenuissimus carries an ancient integrated fragment of an extant virus.</title>
        <authorList>
            <person name="Hongo Y."/>
            <person name="Kimura K."/>
            <person name="Takaki Y."/>
            <person name="Yoshida Y."/>
            <person name="Baba S."/>
            <person name="Kobayashi G."/>
            <person name="Nagasaki K."/>
            <person name="Hano T."/>
            <person name="Tomaru Y."/>
        </authorList>
    </citation>
    <scope>NUCLEOTIDE SEQUENCE [LARGE SCALE GENOMIC DNA]</scope>
    <source>
        <strain evidence="2 3">NIES-3715</strain>
    </source>
</reference>
<feature type="chain" id="PRO_5041931263" evidence="1">
    <location>
        <begin position="19"/>
        <end position="402"/>
    </location>
</feature>
<sequence length="402" mass="46255">MILLSSWTFFQLFFHVNACFSFSISSSSSTTSRRSGVDAAGKENKQLVSLQPALLLLSNVRTLPMVGRMNWLHLVSTNVNEETTAEIATEKVANKNIEFISEPMRLYIEDTDAYGVKYNGNYIRSYERALFQFYQNINGNHDIDFANDLVNDEHFTLRKVTQHKFKSSPKLGAAYCIHGTLLKTCRETREEVWSLEMIKQWDDEDNQNEEEERKEPIVYNTAVVTIVPTKHTEGLMVYSPKAEYHDVTPTFQDEFTIHRDEFDIHLSNSIPIQTVLNLFERQRTNGLGGPDVLQKMQDEHNILWVVTSIDDLQIFHDTSEDLLKPGVKAIVRSYVDVKRRGMILDFHQQVVVKDKGDRESTEVESEFVVAEGRVTICAIDSEKKRPTSKIPTYVQELFEKRG</sequence>
<dbReference type="Gene3D" id="3.10.129.10">
    <property type="entry name" value="Hotdog Thioesterase"/>
    <property type="match status" value="2"/>
</dbReference>
<dbReference type="SUPFAM" id="SSF54637">
    <property type="entry name" value="Thioesterase/thiol ester dehydrase-isomerase"/>
    <property type="match status" value="1"/>
</dbReference>
<dbReference type="EMBL" id="BLLK01000056">
    <property type="protein sequence ID" value="GFH56851.1"/>
    <property type="molecule type" value="Genomic_DNA"/>
</dbReference>
<evidence type="ECO:0000256" key="1">
    <source>
        <dbReference type="SAM" id="SignalP"/>
    </source>
</evidence>
<keyword evidence="3" id="KW-1185">Reference proteome</keyword>
<gene>
    <name evidence="2" type="ORF">CTEN210_13327</name>
</gene>
<proteinExistence type="predicted"/>
<dbReference type="Proteomes" id="UP001054902">
    <property type="component" value="Unassembled WGS sequence"/>
</dbReference>
<evidence type="ECO:0000313" key="2">
    <source>
        <dbReference type="EMBL" id="GFH56851.1"/>
    </source>
</evidence>
<dbReference type="AlphaFoldDB" id="A0AAD3HB45"/>
<dbReference type="InterPro" id="IPR029069">
    <property type="entry name" value="HotDog_dom_sf"/>
</dbReference>
<evidence type="ECO:0000313" key="3">
    <source>
        <dbReference type="Proteomes" id="UP001054902"/>
    </source>
</evidence>
<feature type="signal peptide" evidence="1">
    <location>
        <begin position="1"/>
        <end position="18"/>
    </location>
</feature>
<name>A0AAD3HB45_9STRA</name>
<organism evidence="2 3">
    <name type="scientific">Chaetoceros tenuissimus</name>
    <dbReference type="NCBI Taxonomy" id="426638"/>
    <lineage>
        <taxon>Eukaryota</taxon>
        <taxon>Sar</taxon>
        <taxon>Stramenopiles</taxon>
        <taxon>Ochrophyta</taxon>
        <taxon>Bacillariophyta</taxon>
        <taxon>Coscinodiscophyceae</taxon>
        <taxon>Chaetocerotophycidae</taxon>
        <taxon>Chaetocerotales</taxon>
        <taxon>Chaetocerotaceae</taxon>
        <taxon>Chaetoceros</taxon>
    </lineage>
</organism>
<keyword evidence="1" id="KW-0732">Signal</keyword>